<evidence type="ECO:0000256" key="2">
    <source>
        <dbReference type="SAM" id="Phobius"/>
    </source>
</evidence>
<keyword evidence="2" id="KW-0472">Membrane</keyword>
<sequence>MAQISRKRHPLEDPLSAQVPLSWDVSLDNRHKRCLGLAHAVQNLKDKLIGAKPEVIGCVVGVIIVIACIGWWICSTILITPVPLASTDEISLSPNASEENDDTNQAKEDAQPSQEDTSQRIVIYIDGCVAHPDVYELSTSARVKDSIDRAGGLTSDADVAALNLASELHDGEKVHIPRVGEDATLTQDSTGAASGDSYRQDRGASTTRKGHAPTRPISLNKASKNELLELPGVGPAMADRIIADRREHGPFKHVEDLKRVKGIGSKKFEKVRKYLHV</sequence>
<dbReference type="OrthoDB" id="9758724at2"/>
<comment type="caution">
    <text evidence="4">The sequence shown here is derived from an EMBL/GenBank/DDBJ whole genome shotgun (WGS) entry which is preliminary data.</text>
</comment>
<dbReference type="AlphaFoldDB" id="F1T4U9"/>
<dbReference type="Gene3D" id="1.10.150.320">
    <property type="entry name" value="Photosystem II 12 kDa extrinsic protein"/>
    <property type="match status" value="1"/>
</dbReference>
<dbReference type="PANTHER" id="PTHR21180">
    <property type="entry name" value="ENDONUCLEASE/EXONUCLEASE/PHOSPHATASE FAMILY DOMAIN-CONTAINING PROTEIN 1"/>
    <property type="match status" value="1"/>
</dbReference>
<feature type="domain" description="Helix-hairpin-helix DNA-binding motif class 1" evidence="3">
    <location>
        <begin position="225"/>
        <end position="244"/>
    </location>
</feature>
<evidence type="ECO:0000259" key="3">
    <source>
        <dbReference type="SMART" id="SM00278"/>
    </source>
</evidence>
<dbReference type="PANTHER" id="PTHR21180:SF32">
    <property type="entry name" value="ENDONUCLEASE_EXONUCLEASE_PHOSPHATASE FAMILY DOMAIN-CONTAINING PROTEIN 1"/>
    <property type="match status" value="1"/>
</dbReference>
<feature type="region of interest" description="Disordered" evidence="1">
    <location>
        <begin position="182"/>
        <end position="217"/>
    </location>
</feature>
<dbReference type="RefSeq" id="WP_006302872.1">
    <property type="nucleotide sequence ID" value="NZ_ACGK02000001.1"/>
</dbReference>
<feature type="region of interest" description="Disordered" evidence="1">
    <location>
        <begin position="92"/>
        <end position="117"/>
    </location>
</feature>
<protein>
    <submittedName>
        <fullName evidence="4">ComEA protein</fullName>
    </submittedName>
</protein>
<dbReference type="InterPro" id="IPR004509">
    <property type="entry name" value="Competence_ComEA_HhH"/>
</dbReference>
<name>F1T4U9_9ACTN</name>
<organism evidence="4 5">
    <name type="scientific">Fannyhessea vaginae DSM 15829</name>
    <dbReference type="NCBI Taxonomy" id="525256"/>
    <lineage>
        <taxon>Bacteria</taxon>
        <taxon>Bacillati</taxon>
        <taxon>Actinomycetota</taxon>
        <taxon>Coriobacteriia</taxon>
        <taxon>Coriobacteriales</taxon>
        <taxon>Atopobiaceae</taxon>
        <taxon>Fannyhessea</taxon>
    </lineage>
</organism>
<dbReference type="EMBL" id="ACGK02000001">
    <property type="protein sequence ID" value="EGF23743.1"/>
    <property type="molecule type" value="Genomic_DNA"/>
</dbReference>
<evidence type="ECO:0000313" key="5">
    <source>
        <dbReference type="Proteomes" id="UP000005947"/>
    </source>
</evidence>
<dbReference type="NCBIfam" id="TIGR00426">
    <property type="entry name" value="competence protein ComEA helix-hairpin-helix repeat region"/>
    <property type="match status" value="1"/>
</dbReference>
<dbReference type="Pfam" id="PF10531">
    <property type="entry name" value="SLBB"/>
    <property type="match status" value="1"/>
</dbReference>
<dbReference type="SMART" id="SM00278">
    <property type="entry name" value="HhH1"/>
    <property type="match status" value="2"/>
</dbReference>
<keyword evidence="5" id="KW-1185">Reference proteome</keyword>
<dbReference type="InterPro" id="IPR019554">
    <property type="entry name" value="Soluble_ligand-bd"/>
</dbReference>
<gene>
    <name evidence="4" type="ORF">HMPREF0091_10690</name>
</gene>
<dbReference type="InterPro" id="IPR051675">
    <property type="entry name" value="Endo/Exo/Phosphatase_dom_1"/>
</dbReference>
<feature type="transmembrane region" description="Helical" evidence="2">
    <location>
        <begin position="55"/>
        <end position="73"/>
    </location>
</feature>
<reference evidence="4 5" key="1">
    <citation type="submission" date="2011-02" db="EMBL/GenBank/DDBJ databases">
        <authorList>
            <person name="Muzny D."/>
            <person name="Qin X."/>
            <person name="Buhay C."/>
            <person name="Dugan-Rocha S."/>
            <person name="Ding Y."/>
            <person name="Chen G."/>
            <person name="Hawes A."/>
            <person name="Holder M."/>
            <person name="Jhangiani S."/>
            <person name="Johnson A."/>
            <person name="Khan Z."/>
            <person name="Li Z."/>
            <person name="Liu W."/>
            <person name="Liu X."/>
            <person name="Perez L."/>
            <person name="Shen H."/>
            <person name="Wang Q."/>
            <person name="Watt J."/>
            <person name="Xi L."/>
            <person name="Xin Y."/>
            <person name="Zhou J."/>
            <person name="Deng J."/>
            <person name="Jiang H."/>
            <person name="Liu Y."/>
            <person name="Qu J."/>
            <person name="Song X.-Z."/>
            <person name="Zhang L."/>
            <person name="Villasana D."/>
            <person name="Johnson A."/>
            <person name="Liu J."/>
            <person name="Liyanage D."/>
            <person name="Lorensuhewa L."/>
            <person name="Robinson T."/>
            <person name="Song A."/>
            <person name="Song B.-B."/>
            <person name="Dinh H."/>
            <person name="Thornton R."/>
            <person name="Coyle M."/>
            <person name="Francisco L."/>
            <person name="Jackson L."/>
            <person name="Javaid M."/>
            <person name="Korchina V."/>
            <person name="Kovar C."/>
            <person name="Mata R."/>
            <person name="Mathew T."/>
            <person name="Ngo R."/>
            <person name="Nguyen L."/>
            <person name="Nguyen N."/>
            <person name="Okwuonu G."/>
            <person name="Ongeri F."/>
            <person name="Pham C."/>
            <person name="Simmons D."/>
            <person name="Wilczek-Boney K."/>
            <person name="Hale W."/>
            <person name="Jakkamsetti A."/>
            <person name="Pham P."/>
            <person name="Ruth R."/>
            <person name="San Lucas F."/>
            <person name="Warren J."/>
            <person name="Zhang J."/>
            <person name="Zhao Z."/>
            <person name="Zhou C."/>
            <person name="Zhu D."/>
            <person name="Lee S."/>
            <person name="Bess C."/>
            <person name="Blankenburg K."/>
            <person name="Forbes L."/>
            <person name="Fu Q."/>
            <person name="Gubbala S."/>
            <person name="Hirani K."/>
            <person name="Jayaseelan J.C."/>
            <person name="Lara F."/>
            <person name="Munidasa M."/>
            <person name="Palculict T."/>
            <person name="Patil S."/>
            <person name="Pu L.-L."/>
            <person name="Saada N."/>
            <person name="Tang L."/>
            <person name="Weissenberger G."/>
            <person name="Zhu Y."/>
            <person name="Hemphill L."/>
            <person name="Shang Y."/>
            <person name="Youmans B."/>
            <person name="Ayvaz T."/>
            <person name="Ross M."/>
            <person name="Santibanez J."/>
            <person name="Aqrawi P."/>
            <person name="Gross S."/>
            <person name="Joshi V."/>
            <person name="Fowler G."/>
            <person name="Nazareth L."/>
            <person name="Reid J."/>
            <person name="Worley K."/>
            <person name="Petrosino J."/>
            <person name="Highlander S."/>
            <person name="Gibbs R."/>
        </authorList>
    </citation>
    <scope>NUCLEOTIDE SEQUENCE [LARGE SCALE GENOMIC DNA]</scope>
    <source>
        <strain evidence="4 5">DSM 15829</strain>
    </source>
</reference>
<dbReference type="InterPro" id="IPR003583">
    <property type="entry name" value="Hlx-hairpin-Hlx_DNA-bd_motif"/>
</dbReference>
<feature type="domain" description="Helix-hairpin-helix DNA-binding motif class 1" evidence="3">
    <location>
        <begin position="255"/>
        <end position="274"/>
    </location>
</feature>
<proteinExistence type="predicted"/>
<evidence type="ECO:0000313" key="4">
    <source>
        <dbReference type="EMBL" id="EGF23743.1"/>
    </source>
</evidence>
<dbReference type="GO" id="GO:0006281">
    <property type="term" value="P:DNA repair"/>
    <property type="evidence" value="ECO:0007669"/>
    <property type="project" value="InterPro"/>
</dbReference>
<dbReference type="Pfam" id="PF12836">
    <property type="entry name" value="HHH_3"/>
    <property type="match status" value="1"/>
</dbReference>
<dbReference type="GO" id="GO:0015628">
    <property type="term" value="P:protein secretion by the type II secretion system"/>
    <property type="evidence" value="ECO:0007669"/>
    <property type="project" value="TreeGrafter"/>
</dbReference>
<dbReference type="InterPro" id="IPR010994">
    <property type="entry name" value="RuvA_2-like"/>
</dbReference>
<keyword evidence="2" id="KW-0812">Transmembrane</keyword>
<evidence type="ECO:0000256" key="1">
    <source>
        <dbReference type="SAM" id="MobiDB-lite"/>
    </source>
</evidence>
<dbReference type="GO" id="GO:0015627">
    <property type="term" value="C:type II protein secretion system complex"/>
    <property type="evidence" value="ECO:0007669"/>
    <property type="project" value="TreeGrafter"/>
</dbReference>
<dbReference type="eggNOG" id="COG1555">
    <property type="taxonomic scope" value="Bacteria"/>
</dbReference>
<dbReference type="Proteomes" id="UP000005947">
    <property type="component" value="Unassembled WGS sequence"/>
</dbReference>
<dbReference type="Gene3D" id="3.10.560.10">
    <property type="entry name" value="Outer membrane lipoprotein wza domain like"/>
    <property type="match status" value="1"/>
</dbReference>
<keyword evidence="2" id="KW-1133">Transmembrane helix</keyword>
<dbReference type="SUPFAM" id="SSF47781">
    <property type="entry name" value="RuvA domain 2-like"/>
    <property type="match status" value="1"/>
</dbReference>
<accession>F1T4U9</accession>
<dbReference type="GO" id="GO:0003677">
    <property type="term" value="F:DNA binding"/>
    <property type="evidence" value="ECO:0007669"/>
    <property type="project" value="InterPro"/>
</dbReference>
<dbReference type="GeneID" id="93210292"/>